<gene>
    <name evidence="2" type="ORF">FA09DRAFT_329898</name>
</gene>
<protein>
    <submittedName>
        <fullName evidence="2">Uncharacterized protein</fullName>
    </submittedName>
</protein>
<feature type="region of interest" description="Disordered" evidence="1">
    <location>
        <begin position="58"/>
        <end position="77"/>
    </location>
</feature>
<organism evidence="2 3">
    <name type="scientific">Tilletiopsis washingtonensis</name>
    <dbReference type="NCBI Taxonomy" id="58919"/>
    <lineage>
        <taxon>Eukaryota</taxon>
        <taxon>Fungi</taxon>
        <taxon>Dikarya</taxon>
        <taxon>Basidiomycota</taxon>
        <taxon>Ustilaginomycotina</taxon>
        <taxon>Exobasidiomycetes</taxon>
        <taxon>Entylomatales</taxon>
        <taxon>Entylomatales incertae sedis</taxon>
        <taxon>Tilletiopsis</taxon>
    </lineage>
</organism>
<keyword evidence="3" id="KW-1185">Reference proteome</keyword>
<feature type="compositionally biased region" description="Polar residues" evidence="1">
    <location>
        <begin position="117"/>
        <end position="141"/>
    </location>
</feature>
<name>A0A316ZB98_9BASI</name>
<feature type="region of interest" description="Disordered" evidence="1">
    <location>
        <begin position="1"/>
        <end position="45"/>
    </location>
</feature>
<evidence type="ECO:0000313" key="3">
    <source>
        <dbReference type="Proteomes" id="UP000245946"/>
    </source>
</evidence>
<proteinExistence type="predicted"/>
<dbReference type="Proteomes" id="UP000245946">
    <property type="component" value="Unassembled WGS sequence"/>
</dbReference>
<feature type="region of interest" description="Disordered" evidence="1">
    <location>
        <begin position="89"/>
        <end position="160"/>
    </location>
</feature>
<dbReference type="RefSeq" id="XP_025598577.1">
    <property type="nucleotide sequence ID" value="XM_025742380.1"/>
</dbReference>
<sequence length="160" mass="16659">MATRSHGPSDLPAVPASRKASVLPGRRVTAAGSQSLSSRGDGPWTSYARSTRALLAVTSPAERKSAAEQMRSGSGVRCGAAQHLRLSGSQLGASLGAVTSRAASRQRRERERSLQRKQQCTCAGANSSDAYRSPGSANGSSRALARRAPVRGQKPGTMRA</sequence>
<reference evidence="2 3" key="1">
    <citation type="journal article" date="2018" name="Mol. Biol. Evol.">
        <title>Broad Genomic Sampling Reveals a Smut Pathogenic Ancestry of the Fungal Clade Ustilaginomycotina.</title>
        <authorList>
            <person name="Kijpornyongpan T."/>
            <person name="Mondo S.J."/>
            <person name="Barry K."/>
            <person name="Sandor L."/>
            <person name="Lee J."/>
            <person name="Lipzen A."/>
            <person name="Pangilinan J."/>
            <person name="LaButti K."/>
            <person name="Hainaut M."/>
            <person name="Henrissat B."/>
            <person name="Grigoriev I.V."/>
            <person name="Spatafora J.W."/>
            <person name="Aime M.C."/>
        </authorList>
    </citation>
    <scope>NUCLEOTIDE SEQUENCE [LARGE SCALE GENOMIC DNA]</scope>
    <source>
        <strain evidence="2 3">MCA 4186</strain>
    </source>
</reference>
<dbReference type="AlphaFoldDB" id="A0A316ZB98"/>
<accession>A0A316ZB98</accession>
<evidence type="ECO:0000313" key="2">
    <source>
        <dbReference type="EMBL" id="PWN98298.1"/>
    </source>
</evidence>
<dbReference type="EMBL" id="KZ819292">
    <property type="protein sequence ID" value="PWN98298.1"/>
    <property type="molecule type" value="Genomic_DNA"/>
</dbReference>
<dbReference type="GeneID" id="37269924"/>
<evidence type="ECO:0000256" key="1">
    <source>
        <dbReference type="SAM" id="MobiDB-lite"/>
    </source>
</evidence>